<accession>A0A345ZVX7</accession>
<dbReference type="OrthoDB" id="581683at2"/>
<organism evidence="2 3">
    <name type="scientific">Pseudolabrys taiwanensis</name>
    <dbReference type="NCBI Taxonomy" id="331696"/>
    <lineage>
        <taxon>Bacteria</taxon>
        <taxon>Pseudomonadati</taxon>
        <taxon>Pseudomonadota</taxon>
        <taxon>Alphaproteobacteria</taxon>
        <taxon>Hyphomicrobiales</taxon>
        <taxon>Xanthobacteraceae</taxon>
        <taxon>Pseudolabrys</taxon>
    </lineage>
</organism>
<dbReference type="EMBL" id="CP031417">
    <property type="protein sequence ID" value="AXK81074.1"/>
    <property type="molecule type" value="Genomic_DNA"/>
</dbReference>
<sequence length="206" mass="23687">MPGDITDRLEIRELVDNWVLWRDARRWDRFRTLWHPEGRMWATWFQGTYEEFIKVSQEGFDRGARIVHMMGGTTIDFAGTRAIAQSKIAINQRAPIEGVLCDVECTGRAYDFLEKRGGKWGIVLRRHIYEKDRIFPVDPGTMPRLDPHLLAKYPEGYRHLAYLQAKVGYDVKRDLPGLAGPELEALYAQGETWLNGGAIDLVPRAS</sequence>
<dbReference type="InterPro" id="IPR037401">
    <property type="entry name" value="SnoaL-like"/>
</dbReference>
<dbReference type="KEGG" id="ptaw:DW352_11455"/>
<evidence type="ECO:0000259" key="1">
    <source>
        <dbReference type="Pfam" id="PF13577"/>
    </source>
</evidence>
<reference evidence="2 3" key="1">
    <citation type="submission" date="2018-07" db="EMBL/GenBank/DDBJ databases">
        <authorList>
            <person name="Quirk P.G."/>
            <person name="Krulwich T.A."/>
        </authorList>
    </citation>
    <scope>NUCLEOTIDE SEQUENCE [LARGE SCALE GENOMIC DNA]</scope>
    <source>
        <strain evidence="2 3">CC-BB4</strain>
    </source>
</reference>
<dbReference type="Gene3D" id="3.10.450.50">
    <property type="match status" value="1"/>
</dbReference>
<proteinExistence type="predicted"/>
<dbReference type="InterPro" id="IPR032710">
    <property type="entry name" value="NTF2-like_dom_sf"/>
</dbReference>
<feature type="domain" description="SnoaL-like" evidence="1">
    <location>
        <begin position="5"/>
        <end position="126"/>
    </location>
</feature>
<gene>
    <name evidence="2" type="ORF">DW352_11455</name>
</gene>
<dbReference type="Pfam" id="PF13577">
    <property type="entry name" value="SnoaL_4"/>
    <property type="match status" value="1"/>
</dbReference>
<dbReference type="AlphaFoldDB" id="A0A345ZVX7"/>
<dbReference type="RefSeq" id="WP_115691340.1">
    <property type="nucleotide sequence ID" value="NZ_CP031417.1"/>
</dbReference>
<evidence type="ECO:0000313" key="2">
    <source>
        <dbReference type="EMBL" id="AXK81074.1"/>
    </source>
</evidence>
<dbReference type="Proteomes" id="UP000254889">
    <property type="component" value="Chromosome"/>
</dbReference>
<evidence type="ECO:0000313" key="3">
    <source>
        <dbReference type="Proteomes" id="UP000254889"/>
    </source>
</evidence>
<protein>
    <submittedName>
        <fullName evidence="2">Nuclear transport factor 2 family protein</fullName>
    </submittedName>
</protein>
<name>A0A345ZVX7_9HYPH</name>
<keyword evidence="3" id="KW-1185">Reference proteome</keyword>
<dbReference type="SUPFAM" id="SSF54427">
    <property type="entry name" value="NTF2-like"/>
    <property type="match status" value="1"/>
</dbReference>